<dbReference type="GeneID" id="28726886"/>
<dbReference type="PROSITE" id="PS00079">
    <property type="entry name" value="MULTICOPPER_OXIDASE1"/>
    <property type="match status" value="1"/>
</dbReference>
<keyword evidence="3" id="KW-0560">Oxidoreductase</keyword>
<evidence type="ECO:0000313" key="9">
    <source>
        <dbReference type="EMBL" id="KOS12951.1"/>
    </source>
</evidence>
<organism evidence="9 10">
    <name type="scientific">Malassezia pachydermatis</name>
    <dbReference type="NCBI Taxonomy" id="77020"/>
    <lineage>
        <taxon>Eukaryota</taxon>
        <taxon>Fungi</taxon>
        <taxon>Dikarya</taxon>
        <taxon>Basidiomycota</taxon>
        <taxon>Ustilaginomycotina</taxon>
        <taxon>Malasseziomycetes</taxon>
        <taxon>Malasseziales</taxon>
        <taxon>Malasseziaceae</taxon>
        <taxon>Malassezia</taxon>
    </lineage>
</organism>
<dbReference type="Proteomes" id="UP000037751">
    <property type="component" value="Unassembled WGS sequence"/>
</dbReference>
<comment type="similarity">
    <text evidence="1">Belongs to the multicopper oxidase family.</text>
</comment>
<dbReference type="STRING" id="77020.A0A0M8MSV6"/>
<evidence type="ECO:0000259" key="8">
    <source>
        <dbReference type="Pfam" id="PF07732"/>
    </source>
</evidence>
<dbReference type="GO" id="GO:0016491">
    <property type="term" value="F:oxidoreductase activity"/>
    <property type="evidence" value="ECO:0007669"/>
    <property type="project" value="UniProtKB-KW"/>
</dbReference>
<dbReference type="InterPro" id="IPR001117">
    <property type="entry name" value="Cu-oxidase_2nd"/>
</dbReference>
<dbReference type="InterPro" id="IPR011706">
    <property type="entry name" value="Cu-oxidase_C"/>
</dbReference>
<dbReference type="RefSeq" id="XP_017990583.1">
    <property type="nucleotide sequence ID" value="XM_018135011.1"/>
</dbReference>
<dbReference type="InterPro" id="IPR033138">
    <property type="entry name" value="Cu_oxidase_CS"/>
</dbReference>
<feature type="domain" description="Plastocyanin-like" evidence="8">
    <location>
        <begin position="86"/>
        <end position="159"/>
    </location>
</feature>
<dbReference type="EMBL" id="LGAV01000008">
    <property type="protein sequence ID" value="KOS12951.1"/>
    <property type="molecule type" value="Genomic_DNA"/>
</dbReference>
<dbReference type="VEuPathDB" id="FungiDB:Malapachy_0493"/>
<reference evidence="9 10" key="1">
    <citation type="submission" date="2015-07" db="EMBL/GenBank/DDBJ databases">
        <title>Draft Genome Sequence of Malassezia furfur CBS1878 and Malassezia pachydermatis CBS1879.</title>
        <authorList>
            <person name="Triana S."/>
            <person name="Ohm R."/>
            <person name="Gonzalez A."/>
            <person name="DeCock H."/>
            <person name="Restrepo S."/>
            <person name="Celis A."/>
        </authorList>
    </citation>
    <scope>NUCLEOTIDE SEQUENCE [LARGE SCALE GENOMIC DNA]</scope>
    <source>
        <strain evidence="9 10">CBS 1879</strain>
    </source>
</reference>
<evidence type="ECO:0000259" key="7">
    <source>
        <dbReference type="Pfam" id="PF07731"/>
    </source>
</evidence>
<dbReference type="InterPro" id="IPR002355">
    <property type="entry name" value="Cu_oxidase_Cu_BS"/>
</dbReference>
<dbReference type="Gene3D" id="2.60.40.420">
    <property type="entry name" value="Cupredoxins - blue copper proteins"/>
    <property type="match status" value="3"/>
</dbReference>
<keyword evidence="2" id="KW-0479">Metal-binding</keyword>
<dbReference type="Pfam" id="PF07732">
    <property type="entry name" value="Cu-oxidase_3"/>
    <property type="match status" value="2"/>
</dbReference>
<dbReference type="CDD" id="cd13910">
    <property type="entry name" value="CuRO_3_MCO_like_4"/>
    <property type="match status" value="1"/>
</dbReference>
<name>A0A0M8MSV6_9BASI</name>
<dbReference type="GO" id="GO:0005507">
    <property type="term" value="F:copper ion binding"/>
    <property type="evidence" value="ECO:0007669"/>
    <property type="project" value="InterPro"/>
</dbReference>
<dbReference type="SMR" id="A0A0M8MSV6"/>
<dbReference type="InterPro" id="IPR011707">
    <property type="entry name" value="Cu-oxidase-like_N"/>
</dbReference>
<dbReference type="PROSITE" id="PS00080">
    <property type="entry name" value="MULTICOPPER_OXIDASE2"/>
    <property type="match status" value="1"/>
</dbReference>
<sequence length="625" mass="70543">MDPSYNTNQPPQVRMFDWTVERKDLAPDGVTRLMYTINGEFPGPTIEATEGDTVVVRVRNHIYDEYTVPPARMSSKLEDVHPEGTDRKFSFHWHGLSMRGQQVMDGASAFTSCALKPGDEKEYRFQVTKEDVGTHWYHSHLGTSRADGLWGMLIVHARSDEQSTIKTYVPASSVTWDEDVAIALGDHFHDMSPVSLGMYVSRWLQKAEPVPENALINGKNVFSCMHANLSGVPCPAGDKDQVGSYSHFHFDADKTYRLRLVNVGSLADITFSVDEHVMTVIEADGTLVEPIQVHRIPIAPGQRYSVILHRASKRPSKNVWMRAVMSADCFQYTNPVMEFEGKAIVSYDRIPTKWKGAGGWLAPLRQRSNRRALAAYMYDKRKGPLSLPTTRAWSPNVTDDAIPTEPCHDLESDKLVPLIPDPAPPLRLDQGDRREVVYVTVPILEKYGIVPMGFMNSSTWRPYGQRGPGRQPLLHRLSHANSTSLEDWQRYDVYDPGHELVVPTHPSKPVVFELVINNQDDSPHPFHLHGHKFWVMQTGEMDPRFGGYDYYEDLGQQYQLDRLMKRDTVVVPMMGHAVIRWVADNPGVWAFHCHMLVHLASGMAMAIVEQAAVLQAQPPVPLTCT</sequence>
<proteinExistence type="inferred from homology"/>
<feature type="domain" description="Plastocyanin-like" evidence="6">
    <location>
        <begin position="178"/>
        <end position="324"/>
    </location>
</feature>
<evidence type="ECO:0000256" key="3">
    <source>
        <dbReference type="ARBA" id="ARBA00023002"/>
    </source>
</evidence>
<dbReference type="CDD" id="cd13886">
    <property type="entry name" value="CuRO_2_MCO_like_1"/>
    <property type="match status" value="1"/>
</dbReference>
<feature type="domain" description="Plastocyanin-like" evidence="8">
    <location>
        <begin position="20"/>
        <end position="67"/>
    </location>
</feature>
<feature type="domain" description="Plastocyanin-like" evidence="7">
    <location>
        <begin position="510"/>
        <end position="610"/>
    </location>
</feature>
<evidence type="ECO:0000256" key="1">
    <source>
        <dbReference type="ARBA" id="ARBA00010609"/>
    </source>
</evidence>
<protein>
    <submittedName>
        <fullName evidence="9">Multicopper oxidase</fullName>
    </submittedName>
</protein>
<dbReference type="Pfam" id="PF00394">
    <property type="entry name" value="Cu-oxidase"/>
    <property type="match status" value="1"/>
</dbReference>
<dbReference type="PANTHER" id="PTHR11709">
    <property type="entry name" value="MULTI-COPPER OXIDASE"/>
    <property type="match status" value="1"/>
</dbReference>
<dbReference type="PANTHER" id="PTHR11709:SF414">
    <property type="entry name" value="ADR239WP"/>
    <property type="match status" value="1"/>
</dbReference>
<evidence type="ECO:0000256" key="2">
    <source>
        <dbReference type="ARBA" id="ARBA00022723"/>
    </source>
</evidence>
<dbReference type="InterPro" id="IPR008972">
    <property type="entry name" value="Cupredoxin"/>
</dbReference>
<accession>A0A0M8MSV6</accession>
<evidence type="ECO:0000313" key="10">
    <source>
        <dbReference type="Proteomes" id="UP000037751"/>
    </source>
</evidence>
<evidence type="ECO:0000256" key="5">
    <source>
        <dbReference type="ARBA" id="ARBA00023180"/>
    </source>
</evidence>
<dbReference type="Pfam" id="PF07731">
    <property type="entry name" value="Cu-oxidase_2"/>
    <property type="match status" value="1"/>
</dbReference>
<dbReference type="InterPro" id="IPR045087">
    <property type="entry name" value="Cu-oxidase_fam"/>
</dbReference>
<keyword evidence="5" id="KW-0325">Glycoprotein</keyword>
<dbReference type="SUPFAM" id="SSF49503">
    <property type="entry name" value="Cupredoxins"/>
    <property type="match status" value="3"/>
</dbReference>
<comment type="caution">
    <text evidence="9">The sequence shown here is derived from an EMBL/GenBank/DDBJ whole genome shotgun (WGS) entry which is preliminary data.</text>
</comment>
<dbReference type="CDD" id="cd04206">
    <property type="entry name" value="CuRO_1_LCC_like"/>
    <property type="match status" value="1"/>
</dbReference>
<keyword evidence="4" id="KW-0186">Copper</keyword>
<dbReference type="OrthoDB" id="2121828at2759"/>
<evidence type="ECO:0000256" key="4">
    <source>
        <dbReference type="ARBA" id="ARBA00023008"/>
    </source>
</evidence>
<evidence type="ECO:0000259" key="6">
    <source>
        <dbReference type="Pfam" id="PF00394"/>
    </source>
</evidence>
<dbReference type="AlphaFoldDB" id="A0A0M8MSV6"/>
<keyword evidence="10" id="KW-1185">Reference proteome</keyword>
<gene>
    <name evidence="9" type="ORF">Malapachy_0493</name>
</gene>